<dbReference type="STRING" id="4097.A0A1S4A8N5"/>
<evidence type="ECO:0000313" key="3">
    <source>
        <dbReference type="RefSeq" id="XP_016473000.1"/>
    </source>
</evidence>
<gene>
    <name evidence="3" type="primary">LOC107794955</name>
</gene>
<organism evidence="2 3">
    <name type="scientific">Nicotiana tabacum</name>
    <name type="common">Common tobacco</name>
    <dbReference type="NCBI Taxonomy" id="4097"/>
    <lineage>
        <taxon>Eukaryota</taxon>
        <taxon>Viridiplantae</taxon>
        <taxon>Streptophyta</taxon>
        <taxon>Embryophyta</taxon>
        <taxon>Tracheophyta</taxon>
        <taxon>Spermatophyta</taxon>
        <taxon>Magnoliopsida</taxon>
        <taxon>eudicotyledons</taxon>
        <taxon>Gunneridae</taxon>
        <taxon>Pentapetalae</taxon>
        <taxon>asterids</taxon>
        <taxon>lamiids</taxon>
        <taxon>Solanales</taxon>
        <taxon>Solanaceae</taxon>
        <taxon>Nicotianoideae</taxon>
        <taxon>Nicotianeae</taxon>
        <taxon>Nicotiana</taxon>
    </lineage>
</organism>
<accession>A0A1S4A8N5</accession>
<dbReference type="GeneID" id="107794955"/>
<name>A0A1S4A8N5_TOBAC</name>
<dbReference type="AlphaFoldDB" id="A0A1S4A8N5"/>
<dbReference type="KEGG" id="nta:107794955"/>
<reference evidence="2" key="1">
    <citation type="journal article" date="2014" name="Nat. Commun.">
        <title>The tobacco genome sequence and its comparison with those of tomato and potato.</title>
        <authorList>
            <person name="Sierro N."/>
            <person name="Battey J.N."/>
            <person name="Ouadi S."/>
            <person name="Bakaher N."/>
            <person name="Bovet L."/>
            <person name="Willig A."/>
            <person name="Goepfert S."/>
            <person name="Peitsch M.C."/>
            <person name="Ivanov N.V."/>
        </authorList>
    </citation>
    <scope>NUCLEOTIDE SEQUENCE [LARGE SCALE GENOMIC DNA]</scope>
</reference>
<dbReference type="InterPro" id="IPR029472">
    <property type="entry name" value="Copia-like_N"/>
</dbReference>
<dbReference type="OMA" id="NSVEYAN"/>
<dbReference type="Proteomes" id="UP000790787">
    <property type="component" value="Chromosome 19"/>
</dbReference>
<evidence type="ECO:0000259" key="1">
    <source>
        <dbReference type="Pfam" id="PF14244"/>
    </source>
</evidence>
<dbReference type="PANTHER" id="PTHR37610:SF40">
    <property type="entry name" value="OS01G0909600 PROTEIN"/>
    <property type="match status" value="1"/>
</dbReference>
<evidence type="ECO:0000313" key="2">
    <source>
        <dbReference type="Proteomes" id="UP000790787"/>
    </source>
</evidence>
<sequence>MVVLNQEDTYVGDTGVVTATSTGIDPSDPLYLHPSENLGAMLVSVPFSGIGYRSWRRSVMRGLSVKNQLGFISGECKSPDPQTQRFRQWERCDDMVTSWILNSLSKDIANSVEYANNIVELWRELEDRYEQTNCARLYQIQKEINVLSQGVLDITGYYTKLKKLWKELNTLNKKTHCSCTYTCGAKENIHEAEQDRRLIQILMGLNEVYIVVRGSILMMNPLPTLAQAFSLLIQNEKQREIKPNNQMFFESASLNVNTSKHGSYKTNYSNNSNSIGGNRPRPFCDYCKRPGHTKDKYYKLHGYPQSFRNSHTQSSNAGQNMNQAARFNKGRRIVATVQGTSAEAMPAGKDGSEDRDEVRHVNLSKEQYGQILNLLQHF</sequence>
<dbReference type="PaxDb" id="4097-A0A1S4A8N5"/>
<dbReference type="OrthoDB" id="5544992at2759"/>
<reference evidence="3" key="2">
    <citation type="submission" date="2025-08" db="UniProtKB">
        <authorList>
            <consortium name="RefSeq"/>
        </authorList>
    </citation>
    <scope>IDENTIFICATION</scope>
</reference>
<dbReference type="PANTHER" id="PTHR37610">
    <property type="entry name" value="CCHC-TYPE DOMAIN-CONTAINING PROTEIN"/>
    <property type="match status" value="1"/>
</dbReference>
<dbReference type="RefSeq" id="XP_016473000.1">
    <property type="nucleotide sequence ID" value="XM_016617514.1"/>
</dbReference>
<protein>
    <recommendedName>
        <fullName evidence="1">Retrotransposon Copia-like N-terminal domain-containing protein</fullName>
    </recommendedName>
</protein>
<proteinExistence type="predicted"/>
<dbReference type="Pfam" id="PF14244">
    <property type="entry name" value="Retrotran_gag_3"/>
    <property type="match status" value="1"/>
</dbReference>
<keyword evidence="2" id="KW-1185">Reference proteome</keyword>